<protein>
    <submittedName>
        <fullName evidence="1">Uncharacterized protein</fullName>
    </submittedName>
</protein>
<evidence type="ECO:0000313" key="1">
    <source>
        <dbReference type="EMBL" id="MBA6151037.1"/>
    </source>
</evidence>
<dbReference type="Proteomes" id="UP000577346">
    <property type="component" value="Unassembled WGS sequence"/>
</dbReference>
<evidence type="ECO:0000313" key="2">
    <source>
        <dbReference type="Proteomes" id="UP000577346"/>
    </source>
</evidence>
<sequence length="84" mass="9374">MASRRVGSLWRKGGIVKRDLSKVLMPDHPLYAEAVEALKIYHQAQAEGVIGAELERLRLMAEHRFQAVTDYQLHALGGPAEKGH</sequence>
<dbReference type="EMBL" id="JACGDA010000109">
    <property type="protein sequence ID" value="MBA6151037.1"/>
    <property type="molecule type" value="Genomic_DNA"/>
</dbReference>
<name>A0A7W2M1N1_9PSED</name>
<organism evidence="1 2">
    <name type="scientific">Pseudomonas juntendi</name>
    <dbReference type="NCBI Taxonomy" id="2666183"/>
    <lineage>
        <taxon>Bacteria</taxon>
        <taxon>Pseudomonadati</taxon>
        <taxon>Pseudomonadota</taxon>
        <taxon>Gammaproteobacteria</taxon>
        <taxon>Pseudomonadales</taxon>
        <taxon>Pseudomonadaceae</taxon>
        <taxon>Pseudomonas</taxon>
    </lineage>
</organism>
<gene>
    <name evidence="1" type="ORF">H4C15_26705</name>
</gene>
<proteinExistence type="predicted"/>
<dbReference type="AlphaFoldDB" id="A0A7W2M1N1"/>
<reference evidence="1 2" key="1">
    <citation type="submission" date="2020-07" db="EMBL/GenBank/DDBJ databases">
        <title>Diversity of carbapenemase encoding genes among Pseudomonas putida group clinical isolates in a tertiary Brazilian hospital.</title>
        <authorList>
            <person name="Alberto-Lei F."/>
            <person name="Nodari C.S."/>
            <person name="Streling A.P."/>
            <person name="Paulino J.T."/>
            <person name="Bessa-Neto F.O."/>
            <person name="Cayo R."/>
            <person name="Gales A.C."/>
        </authorList>
    </citation>
    <scope>NUCLEOTIDE SEQUENCE [LARGE SCALE GENOMIC DNA]</scope>
    <source>
        <strain evidence="1 2">11213</strain>
    </source>
</reference>
<comment type="caution">
    <text evidence="1">The sequence shown here is derived from an EMBL/GenBank/DDBJ whole genome shotgun (WGS) entry which is preliminary data.</text>
</comment>
<accession>A0A7W2M1N1</accession>